<dbReference type="EMBL" id="LAZR01009626">
    <property type="protein sequence ID" value="KKM71483.1"/>
    <property type="molecule type" value="Genomic_DNA"/>
</dbReference>
<sequence length="331" mass="37724">MYNIVSIRPSEWQEYPETLEFYENLANKPYCSDGKNAEGNVFTNILPKAYAIKKALIQPNPPHKIRYIVIDVDDSDTLHKTLKELSEVPSPHLIIQNPNNGHAHLVYKLKQPVFMYGKARSHPIRYLAKIEKGLRWALGGDKGYSGNLMKNPVNAMWRTYSVTTAPSEGYTLNELEERLIELVNFTEVHNSIKTNKAANDAGFGRNCSLFDRVRVEAYKIGGGTYRALLAEILPIAKQINNDFEEPLLPNEVKHIATSIARYCSKTDFSKSHKSFSELQSKRSKAYWGDNTDKVIQAQKWASEGVNLKVIAEKLQVNRRTLTRWGIQKNKK</sequence>
<reference evidence="2" key="1">
    <citation type="journal article" date="2015" name="Nature">
        <title>Complex archaea that bridge the gap between prokaryotes and eukaryotes.</title>
        <authorList>
            <person name="Spang A."/>
            <person name="Saw J.H."/>
            <person name="Jorgensen S.L."/>
            <person name="Zaremba-Niedzwiedzka K."/>
            <person name="Martijn J."/>
            <person name="Lind A.E."/>
            <person name="van Eijk R."/>
            <person name="Schleper C."/>
            <person name="Guy L."/>
            <person name="Ettema T.J."/>
        </authorList>
    </citation>
    <scope>NUCLEOTIDE SEQUENCE</scope>
</reference>
<organism evidence="2">
    <name type="scientific">marine sediment metagenome</name>
    <dbReference type="NCBI Taxonomy" id="412755"/>
    <lineage>
        <taxon>unclassified sequences</taxon>
        <taxon>metagenomes</taxon>
        <taxon>ecological metagenomes</taxon>
    </lineage>
</organism>
<name>A0A0F9JP52_9ZZZZ</name>
<comment type="caution">
    <text evidence="2">The sequence shown here is derived from an EMBL/GenBank/DDBJ whole genome shotgun (WGS) entry which is preliminary data.</text>
</comment>
<protein>
    <recommendedName>
        <fullName evidence="1">Primase C-terminal 1 domain-containing protein</fullName>
    </recommendedName>
</protein>
<proteinExistence type="predicted"/>
<dbReference type="Pfam" id="PF03090">
    <property type="entry name" value="Replicase"/>
    <property type="match status" value="1"/>
</dbReference>
<evidence type="ECO:0000313" key="2">
    <source>
        <dbReference type="EMBL" id="KKM71483.1"/>
    </source>
</evidence>
<dbReference type="InterPro" id="IPR014820">
    <property type="entry name" value="PriCT_1"/>
</dbReference>
<dbReference type="InterPro" id="IPR004322">
    <property type="entry name" value="Plasmid_replicase_bac"/>
</dbReference>
<accession>A0A0F9JP52</accession>
<gene>
    <name evidence="2" type="ORF">LCGC14_1430170</name>
</gene>
<dbReference type="Pfam" id="PF08708">
    <property type="entry name" value="PriCT_1"/>
    <property type="match status" value="1"/>
</dbReference>
<evidence type="ECO:0000259" key="1">
    <source>
        <dbReference type="Pfam" id="PF08708"/>
    </source>
</evidence>
<feature type="domain" description="Primase C-terminal 1" evidence="1">
    <location>
        <begin position="204"/>
        <end position="262"/>
    </location>
</feature>
<dbReference type="Gene3D" id="1.10.340.50">
    <property type="match status" value="1"/>
</dbReference>
<dbReference type="AlphaFoldDB" id="A0A0F9JP52"/>